<dbReference type="Gene3D" id="2.10.60.10">
    <property type="entry name" value="CD59"/>
    <property type="match status" value="1"/>
</dbReference>
<reference evidence="1 2" key="1">
    <citation type="submission" date="2017-06" db="EMBL/GenBank/DDBJ databases">
        <title>A platform for efficient transgenesis in Macrostomum lignano, a flatworm model organism for stem cell research.</title>
        <authorList>
            <person name="Berezikov E."/>
        </authorList>
    </citation>
    <scope>NUCLEOTIDE SEQUENCE [LARGE SCALE GENOMIC DNA]</scope>
    <source>
        <strain evidence="1">DV1</strain>
        <tissue evidence="1">Whole organism</tissue>
    </source>
</reference>
<organism evidence="1 2">
    <name type="scientific">Macrostomum lignano</name>
    <dbReference type="NCBI Taxonomy" id="282301"/>
    <lineage>
        <taxon>Eukaryota</taxon>
        <taxon>Metazoa</taxon>
        <taxon>Spiralia</taxon>
        <taxon>Lophotrochozoa</taxon>
        <taxon>Platyhelminthes</taxon>
        <taxon>Rhabditophora</taxon>
        <taxon>Macrostomorpha</taxon>
        <taxon>Macrostomida</taxon>
        <taxon>Macrostomidae</taxon>
        <taxon>Macrostomum</taxon>
    </lineage>
</organism>
<dbReference type="OrthoDB" id="6278121at2759"/>
<name>A0A267ECX5_9PLAT</name>
<dbReference type="CDD" id="cd23599">
    <property type="entry name" value="TFP_LU_ECD_Cold"/>
    <property type="match status" value="1"/>
</dbReference>
<dbReference type="AlphaFoldDB" id="A0A267ECX5"/>
<dbReference type="STRING" id="282301.A0A267ECX5"/>
<evidence type="ECO:0000313" key="1">
    <source>
        <dbReference type="EMBL" id="PAA59451.1"/>
    </source>
</evidence>
<dbReference type="SUPFAM" id="SSF57302">
    <property type="entry name" value="Snake toxin-like"/>
    <property type="match status" value="1"/>
</dbReference>
<dbReference type="Proteomes" id="UP000215902">
    <property type="component" value="Unassembled WGS sequence"/>
</dbReference>
<dbReference type="InterPro" id="IPR045860">
    <property type="entry name" value="Snake_toxin-like_sf"/>
</dbReference>
<feature type="non-terminal residue" evidence="1">
    <location>
        <position position="1"/>
    </location>
</feature>
<sequence length="130" mass="14508">DAIKCYECRNIEGNGDACVRLSTPCTPDEDACISHVHYTTPTSYWTPLAERKHYISKGCVSYSACIKQRDITQRSCTYDWFTDWSCVECCRGDLCNYYVTLSGQPVGPVFSRVALLTAVSCLLRLLASGI</sequence>
<evidence type="ECO:0000313" key="2">
    <source>
        <dbReference type="Proteomes" id="UP000215902"/>
    </source>
</evidence>
<keyword evidence="2" id="KW-1185">Reference proteome</keyword>
<gene>
    <name evidence="1" type="ORF">BOX15_Mlig018876g3</name>
</gene>
<comment type="caution">
    <text evidence="1">The sequence shown here is derived from an EMBL/GenBank/DDBJ whole genome shotgun (WGS) entry which is preliminary data.</text>
</comment>
<protein>
    <recommendedName>
        <fullName evidence="3">UPAR/Ly6 domain-containing protein</fullName>
    </recommendedName>
</protein>
<evidence type="ECO:0008006" key="3">
    <source>
        <dbReference type="Google" id="ProtNLM"/>
    </source>
</evidence>
<proteinExistence type="predicted"/>
<accession>A0A267ECX5</accession>
<dbReference type="EMBL" id="NIVC01002261">
    <property type="protein sequence ID" value="PAA59451.1"/>
    <property type="molecule type" value="Genomic_DNA"/>
</dbReference>